<feature type="region of interest" description="Disordered" evidence="1">
    <location>
        <begin position="99"/>
        <end position="121"/>
    </location>
</feature>
<feature type="compositionally biased region" description="Basic and acidic residues" evidence="1">
    <location>
        <begin position="470"/>
        <end position="480"/>
    </location>
</feature>
<dbReference type="AlphaFoldDB" id="A0AAD5SA80"/>
<gene>
    <name evidence="3" type="ORF">HK097_010144</name>
</gene>
<dbReference type="Gene3D" id="2.20.28.10">
    <property type="match status" value="1"/>
</dbReference>
<dbReference type="Pfam" id="PF14599">
    <property type="entry name" value="zinc_ribbon_6"/>
    <property type="match status" value="1"/>
</dbReference>
<feature type="compositionally biased region" description="Gly residues" evidence="1">
    <location>
        <begin position="459"/>
        <end position="468"/>
    </location>
</feature>
<name>A0AAD5SA80_9FUNG</name>
<feature type="compositionally biased region" description="Basic and acidic residues" evidence="1">
    <location>
        <begin position="490"/>
        <end position="499"/>
    </location>
</feature>
<dbReference type="InterPro" id="IPR039512">
    <property type="entry name" value="RCHY1_zinc-ribbon"/>
</dbReference>
<dbReference type="EMBL" id="JADGJD010000729">
    <property type="protein sequence ID" value="KAJ3048845.1"/>
    <property type="molecule type" value="Genomic_DNA"/>
</dbReference>
<evidence type="ECO:0000313" key="3">
    <source>
        <dbReference type="EMBL" id="KAJ3048845.1"/>
    </source>
</evidence>
<organism evidence="3 4">
    <name type="scientific">Rhizophlyctis rosea</name>
    <dbReference type="NCBI Taxonomy" id="64517"/>
    <lineage>
        <taxon>Eukaryota</taxon>
        <taxon>Fungi</taxon>
        <taxon>Fungi incertae sedis</taxon>
        <taxon>Chytridiomycota</taxon>
        <taxon>Chytridiomycota incertae sedis</taxon>
        <taxon>Chytridiomycetes</taxon>
        <taxon>Rhizophlyctidales</taxon>
        <taxon>Rhizophlyctidaceae</taxon>
        <taxon>Rhizophlyctis</taxon>
    </lineage>
</organism>
<comment type="caution">
    <text evidence="3">The sequence shown here is derived from an EMBL/GenBank/DDBJ whole genome shotgun (WGS) entry which is preliminary data.</text>
</comment>
<protein>
    <recommendedName>
        <fullName evidence="2">RCHY1 zinc-ribbon domain-containing protein</fullName>
    </recommendedName>
</protein>
<keyword evidence="4" id="KW-1185">Reference proteome</keyword>
<evidence type="ECO:0000313" key="4">
    <source>
        <dbReference type="Proteomes" id="UP001212841"/>
    </source>
</evidence>
<evidence type="ECO:0000256" key="1">
    <source>
        <dbReference type="SAM" id="MobiDB-lite"/>
    </source>
</evidence>
<sequence length="499" mass="54724">IPTDPSHDYKMWKHLPGIRDGYNNAFLRSDNPCYRGTIQKADFSKALGRLGLPSRFANTISKDEIDLTEALSLGLKHRKELRLAHLRKGTGATADIEASLHIVDSTTPPTSSSSTPTNNQKKTYHDRYAYCTLYLLKELENVQELLETYDPTKYIQTPAQIHHNATLWNDVRTAITDTRPILGPAMDSVVERIMSVTQNAPIPVPSNLSSLAHYMILGGDDFVMQDGVEDEDEDFGEFDGVGEGGGGGEGGSEVRRGLSTRVEGFGGVGGEVFVDLQDDAVHTIETSDDRADGDRWTDQARAGKRIADRWFGLKKKRRLTIGASLHMMEEDEEDNAEATDTKPDVSDWDRKTMIMHILDTLKSEDLQSLLLTLKKSNLPSPPTFLGDVGDPVVSQQMPEEYANLVNQVYCNDCGKSVYAQFGYTVHKCMFCAGYNTKVVRTLAVREVPDGEEIVEGIGVDEGGGGGGEIGEERSSHEGRFEVASGGGVGGEKRGMKMGL</sequence>
<feature type="compositionally biased region" description="Low complexity" evidence="1">
    <location>
        <begin position="105"/>
        <end position="117"/>
    </location>
</feature>
<evidence type="ECO:0000259" key="2">
    <source>
        <dbReference type="Pfam" id="PF14599"/>
    </source>
</evidence>
<accession>A0AAD5SA80</accession>
<proteinExistence type="predicted"/>
<feature type="domain" description="RCHY1 zinc-ribbon" evidence="2">
    <location>
        <begin position="392"/>
        <end position="437"/>
    </location>
</feature>
<dbReference type="Proteomes" id="UP001212841">
    <property type="component" value="Unassembled WGS sequence"/>
</dbReference>
<feature type="non-terminal residue" evidence="3">
    <location>
        <position position="1"/>
    </location>
</feature>
<feature type="region of interest" description="Disordered" evidence="1">
    <location>
        <begin position="457"/>
        <end position="499"/>
    </location>
</feature>
<reference evidence="3" key="1">
    <citation type="submission" date="2020-05" db="EMBL/GenBank/DDBJ databases">
        <title>Phylogenomic resolution of chytrid fungi.</title>
        <authorList>
            <person name="Stajich J.E."/>
            <person name="Amses K."/>
            <person name="Simmons R."/>
            <person name="Seto K."/>
            <person name="Myers J."/>
            <person name="Bonds A."/>
            <person name="Quandt C.A."/>
            <person name="Barry K."/>
            <person name="Liu P."/>
            <person name="Grigoriev I."/>
            <person name="Longcore J.E."/>
            <person name="James T.Y."/>
        </authorList>
    </citation>
    <scope>NUCLEOTIDE SEQUENCE</scope>
    <source>
        <strain evidence="3">JEL0318</strain>
    </source>
</reference>